<dbReference type="InterPro" id="IPR036769">
    <property type="entry name" value="Ribosomal_uL11_C_sf"/>
</dbReference>
<evidence type="ECO:0000256" key="1">
    <source>
        <dbReference type="ARBA" id="ARBA00010537"/>
    </source>
</evidence>
<dbReference type="PANTHER" id="PTHR11661">
    <property type="entry name" value="60S RIBOSOMAL PROTEIN L12"/>
    <property type="match status" value="1"/>
</dbReference>
<dbReference type="EnsemblPlants" id="Solyc04g050340.2.1">
    <property type="protein sequence ID" value="Solyc04g050340.2.1"/>
    <property type="gene ID" value="Solyc04g050340.2"/>
</dbReference>
<evidence type="ECO:0000313" key="6">
    <source>
        <dbReference type="Proteomes" id="UP000004994"/>
    </source>
</evidence>
<evidence type="ECO:0000313" key="5">
    <source>
        <dbReference type="EnsemblPlants" id="Solyc04g050340.2.1"/>
    </source>
</evidence>
<keyword evidence="3" id="KW-0687">Ribonucleoprotein</keyword>
<dbReference type="STRING" id="4081.A0A3Q7GVZ0"/>
<reference evidence="5" key="2">
    <citation type="submission" date="2019-01" db="UniProtKB">
        <authorList>
            <consortium name="EnsemblPlants"/>
        </authorList>
    </citation>
    <scope>IDENTIFICATION</scope>
    <source>
        <strain evidence="5">cv. Heinz 1706</strain>
    </source>
</reference>
<protein>
    <recommendedName>
        <fullName evidence="4">Large ribosomal subunit protein uL11 C-terminal domain-containing protein</fullName>
    </recommendedName>
</protein>
<dbReference type="GO" id="GO:0003735">
    <property type="term" value="F:structural constituent of ribosome"/>
    <property type="evidence" value="ECO:0007669"/>
    <property type="project" value="InterPro"/>
</dbReference>
<dbReference type="Gramene" id="Solyc04g050340.2.1">
    <property type="protein sequence ID" value="Solyc04g050340.2.1"/>
    <property type="gene ID" value="Solyc04g050340.2"/>
</dbReference>
<feature type="domain" description="Large ribosomal subunit protein uL11 C-terminal" evidence="4">
    <location>
        <begin position="15"/>
        <end position="72"/>
    </location>
</feature>
<dbReference type="InParanoid" id="A0A3Q7GVZ0"/>
<dbReference type="SUPFAM" id="SSF46906">
    <property type="entry name" value="Ribosomal protein L11, C-terminal domain"/>
    <property type="match status" value="1"/>
</dbReference>
<accession>A0A3Q7GVZ0</accession>
<evidence type="ECO:0000256" key="2">
    <source>
        <dbReference type="ARBA" id="ARBA00022980"/>
    </source>
</evidence>
<evidence type="ECO:0000259" key="4">
    <source>
        <dbReference type="Pfam" id="PF00298"/>
    </source>
</evidence>
<comment type="similarity">
    <text evidence="1">Belongs to the universal ribosomal protein uL11 family.</text>
</comment>
<dbReference type="Gene3D" id="1.10.10.250">
    <property type="entry name" value="Ribosomal protein L11, C-terminal domain"/>
    <property type="match status" value="1"/>
</dbReference>
<dbReference type="GO" id="GO:1990904">
    <property type="term" value="C:ribonucleoprotein complex"/>
    <property type="evidence" value="ECO:0007669"/>
    <property type="project" value="UniProtKB-KW"/>
</dbReference>
<dbReference type="PANTHER" id="PTHR11661:SF2">
    <property type="entry name" value="LARGE RIBOSOMAL SUBUNIT PROTEIN UL11"/>
    <property type="match status" value="1"/>
</dbReference>
<dbReference type="GO" id="GO:0006412">
    <property type="term" value="P:translation"/>
    <property type="evidence" value="ECO:0007669"/>
    <property type="project" value="InterPro"/>
</dbReference>
<proteinExistence type="inferred from homology"/>
<reference evidence="5" key="1">
    <citation type="journal article" date="2012" name="Nature">
        <title>The tomato genome sequence provides insights into fleshy fruit evolution.</title>
        <authorList>
            <consortium name="Tomato Genome Consortium"/>
        </authorList>
    </citation>
    <scope>NUCLEOTIDE SEQUENCE [LARGE SCALE GENOMIC DNA]</scope>
    <source>
        <strain evidence="5">cv. Heinz 1706</strain>
    </source>
</reference>
<keyword evidence="2" id="KW-0689">Ribosomal protein</keyword>
<dbReference type="InterPro" id="IPR020783">
    <property type="entry name" value="Ribosomal_uL11_C"/>
</dbReference>
<sequence length="94" mass="10161">MSSIKAKMTSLTDGALKGTEQDKKKAKNINHNGKISLDVVIEIAKVIQPRSMAKDLSITEILGTYVSVCCTVDGKDTKDLQQDIIDGVVDIPND</sequence>
<organism evidence="5">
    <name type="scientific">Solanum lycopersicum</name>
    <name type="common">Tomato</name>
    <name type="synonym">Lycopersicon esculentum</name>
    <dbReference type="NCBI Taxonomy" id="4081"/>
    <lineage>
        <taxon>Eukaryota</taxon>
        <taxon>Viridiplantae</taxon>
        <taxon>Streptophyta</taxon>
        <taxon>Embryophyta</taxon>
        <taxon>Tracheophyta</taxon>
        <taxon>Spermatophyta</taxon>
        <taxon>Magnoliopsida</taxon>
        <taxon>eudicotyledons</taxon>
        <taxon>Gunneridae</taxon>
        <taxon>Pentapetalae</taxon>
        <taxon>asterids</taxon>
        <taxon>lamiids</taxon>
        <taxon>Solanales</taxon>
        <taxon>Solanaceae</taxon>
        <taxon>Solanoideae</taxon>
        <taxon>Solaneae</taxon>
        <taxon>Solanum</taxon>
        <taxon>Solanum subgen. Lycopersicon</taxon>
    </lineage>
</organism>
<dbReference type="AlphaFoldDB" id="A0A3Q7GVZ0"/>
<evidence type="ECO:0000256" key="3">
    <source>
        <dbReference type="ARBA" id="ARBA00023274"/>
    </source>
</evidence>
<dbReference type="InterPro" id="IPR000911">
    <property type="entry name" value="Ribosomal_uL11"/>
</dbReference>
<name>A0A3Q7GVZ0_SOLLC</name>
<dbReference type="GO" id="GO:0005840">
    <property type="term" value="C:ribosome"/>
    <property type="evidence" value="ECO:0007669"/>
    <property type="project" value="UniProtKB-KW"/>
</dbReference>
<dbReference type="Pfam" id="PF00298">
    <property type="entry name" value="Ribosomal_L11"/>
    <property type="match status" value="1"/>
</dbReference>
<dbReference type="Proteomes" id="UP000004994">
    <property type="component" value="Chromosome 4"/>
</dbReference>
<keyword evidence="6" id="KW-1185">Reference proteome</keyword>